<accession>A0A1M4S6Y6</accession>
<dbReference type="InterPro" id="IPR006696">
    <property type="entry name" value="DUF423"/>
</dbReference>
<dbReference type="OrthoDB" id="9816293at2"/>
<dbReference type="InterPro" id="IPR007401">
    <property type="entry name" value="DUF454"/>
</dbReference>
<keyword evidence="1" id="KW-0472">Membrane</keyword>
<dbReference type="GO" id="GO:0005886">
    <property type="term" value="C:plasma membrane"/>
    <property type="evidence" value="ECO:0007669"/>
    <property type="project" value="TreeGrafter"/>
</dbReference>
<feature type="transmembrane region" description="Helical" evidence="1">
    <location>
        <begin position="233"/>
        <end position="253"/>
    </location>
</feature>
<sequence length="293" mass="31579">MPVVAMATEPEIASTRSRSRWMRGFWLLVAVLSLGLACVGLVVPGLPSTEFVLLSAWAAARSSTRFHQWLLHHRLFGAMLRHWQQGKMVSRKAKWAATASMSACAVLMVLTVPHPWFVAAAIACMVGVQVWLWRRPEPDNANAMGRSVMANSETRKGTKTMGRFCIMLAALLGASGVVMGAYTAHGLGFIASPEAREAARASMHTAVNYQLLHSVVLLAVGLWFRLTGGNRILVAAALLFLAGILLFSGLIYLQTLTSIQTLRPFVPWGGSSLILAWLTLGAAAWGAGGKSVQ</sequence>
<dbReference type="Proteomes" id="UP000184327">
    <property type="component" value="Unassembled WGS sequence"/>
</dbReference>
<feature type="transmembrane region" description="Helical" evidence="1">
    <location>
        <begin position="207"/>
        <end position="226"/>
    </location>
</feature>
<evidence type="ECO:0000313" key="2">
    <source>
        <dbReference type="EMBL" id="SHE27950.1"/>
    </source>
</evidence>
<evidence type="ECO:0000256" key="1">
    <source>
        <dbReference type="SAM" id="Phobius"/>
    </source>
</evidence>
<keyword evidence="3" id="KW-1185">Reference proteome</keyword>
<dbReference type="STRING" id="1122156.SAMN02745117_00006"/>
<organism evidence="2 3">
    <name type="scientific">Lampropedia hyalina DSM 16112</name>
    <dbReference type="NCBI Taxonomy" id="1122156"/>
    <lineage>
        <taxon>Bacteria</taxon>
        <taxon>Pseudomonadati</taxon>
        <taxon>Pseudomonadota</taxon>
        <taxon>Betaproteobacteria</taxon>
        <taxon>Burkholderiales</taxon>
        <taxon>Comamonadaceae</taxon>
        <taxon>Lampropedia</taxon>
    </lineage>
</organism>
<keyword evidence="1" id="KW-0812">Transmembrane</keyword>
<evidence type="ECO:0000313" key="3">
    <source>
        <dbReference type="Proteomes" id="UP000184327"/>
    </source>
</evidence>
<keyword evidence="1" id="KW-1133">Transmembrane helix</keyword>
<feature type="transmembrane region" description="Helical" evidence="1">
    <location>
        <begin position="25"/>
        <end position="46"/>
    </location>
</feature>
<dbReference type="EMBL" id="FQUZ01000001">
    <property type="protein sequence ID" value="SHE27950.1"/>
    <property type="molecule type" value="Genomic_DNA"/>
</dbReference>
<protein>
    <submittedName>
        <fullName evidence="2">Uncharacterized membrane protein YbaN, DUF454 family</fullName>
    </submittedName>
</protein>
<feature type="transmembrane region" description="Helical" evidence="1">
    <location>
        <begin position="116"/>
        <end position="133"/>
    </location>
</feature>
<dbReference type="PANTHER" id="PTHR35813:SF1">
    <property type="entry name" value="INNER MEMBRANE PROTEIN YBAN"/>
    <property type="match status" value="1"/>
</dbReference>
<reference evidence="2 3" key="1">
    <citation type="submission" date="2016-11" db="EMBL/GenBank/DDBJ databases">
        <authorList>
            <person name="Jaros S."/>
            <person name="Januszkiewicz K."/>
            <person name="Wedrychowicz H."/>
        </authorList>
    </citation>
    <scope>NUCLEOTIDE SEQUENCE [LARGE SCALE GENOMIC DNA]</scope>
    <source>
        <strain evidence="2 3">DSM 16112</strain>
    </source>
</reference>
<dbReference type="Pfam" id="PF04241">
    <property type="entry name" value="DUF423"/>
    <property type="match status" value="1"/>
</dbReference>
<dbReference type="AlphaFoldDB" id="A0A1M4S6Y6"/>
<dbReference type="PANTHER" id="PTHR35813">
    <property type="entry name" value="INNER MEMBRANE PROTEIN YBAN"/>
    <property type="match status" value="1"/>
</dbReference>
<feature type="transmembrane region" description="Helical" evidence="1">
    <location>
        <begin position="164"/>
        <end position="187"/>
    </location>
</feature>
<name>A0A1M4S6Y6_9BURK</name>
<dbReference type="Pfam" id="PF04304">
    <property type="entry name" value="DUF454"/>
    <property type="match status" value="1"/>
</dbReference>
<gene>
    <name evidence="2" type="ORF">SAMN02745117_00006</name>
</gene>
<proteinExistence type="predicted"/>
<feature type="transmembrane region" description="Helical" evidence="1">
    <location>
        <begin position="265"/>
        <end position="287"/>
    </location>
</feature>